<dbReference type="PANTHER" id="PTHR24351">
    <property type="entry name" value="RIBOSOMAL PROTEIN S6 KINASE"/>
    <property type="match status" value="1"/>
</dbReference>
<dbReference type="OrthoDB" id="63267at2759"/>
<sequence length="448" mass="51198">MSLFSFDEESFSNGVQHITINNTVSDPLAEQEDYEPQTYYKGDSSNGASSGTSPILIHRRKSSAYHRLSISHSYAKTNELLIPKDYDNSVHQSNRKLSDFKPLRVLGQGAYGKVYLVQDQITGKLFAQKQLRKPAISIISEPEHESDISKAHLNHVTRTISEREILTNITHHNNIVKLFYALQDHDKFYLILEYIPGGELFHHLTSSKNALGNVFKEDHVAFYAAQMALAIKHLHGLGIVYRDLKPENCLLNSSGHLVLTDFGLSKNLDDDENKECTSIIGTPEYMAPEVLKGEQYNFKVDWWSLGCVIYDMMSGKPPFTGNSHKVIQDKIIKNKLKLPYYFSMDAKDLLNKLLNKNPEKRIAVDDQWSSFQNHRFFRKIDWKELEQQSCDPPLVPVITDPILAENFSEEFTEMKLSINDEQGLEIGVNDFKGFSYTASESYISRYLN</sequence>
<dbReference type="InterPro" id="IPR000719">
    <property type="entry name" value="Prot_kinase_dom"/>
</dbReference>
<evidence type="ECO:0000256" key="4">
    <source>
        <dbReference type="ARBA" id="ARBA00022741"/>
    </source>
</evidence>
<dbReference type="Gene3D" id="1.10.510.10">
    <property type="entry name" value="Transferase(Phosphotransferase) domain 1"/>
    <property type="match status" value="1"/>
</dbReference>
<keyword evidence="10" id="KW-1185">Reference proteome</keyword>
<dbReference type="SUPFAM" id="SSF56112">
    <property type="entry name" value="Protein kinase-like (PK-like)"/>
    <property type="match status" value="1"/>
</dbReference>
<evidence type="ECO:0000256" key="6">
    <source>
        <dbReference type="ARBA" id="ARBA00022840"/>
    </source>
</evidence>
<dbReference type="GO" id="GO:0005524">
    <property type="term" value="F:ATP binding"/>
    <property type="evidence" value="ECO:0007669"/>
    <property type="project" value="UniProtKB-KW"/>
</dbReference>
<feature type="domain" description="AGC-kinase C-terminal" evidence="8">
    <location>
        <begin position="378"/>
        <end position="446"/>
    </location>
</feature>
<feature type="domain" description="Protein kinase" evidence="7">
    <location>
        <begin position="100"/>
        <end position="377"/>
    </location>
</feature>
<dbReference type="GO" id="GO:0004674">
    <property type="term" value="F:protein serine/threonine kinase activity"/>
    <property type="evidence" value="ECO:0007669"/>
    <property type="project" value="UniProtKB-KW"/>
</dbReference>
<evidence type="ECO:0000256" key="1">
    <source>
        <dbReference type="ARBA" id="ARBA00022527"/>
    </source>
</evidence>
<proteinExistence type="predicted"/>
<gene>
    <name evidence="9" type="ORF">CLIB1423_03S00342</name>
</gene>
<keyword evidence="4" id="KW-0547">Nucleotide-binding</keyword>
<dbReference type="InterPro" id="IPR000961">
    <property type="entry name" value="AGC-kinase_C"/>
</dbReference>
<dbReference type="CDD" id="cd05123">
    <property type="entry name" value="STKc_AGC"/>
    <property type="match status" value="1"/>
</dbReference>
<name>A0A9P0QL32_9ASCO</name>
<keyword evidence="5 9" id="KW-0418">Kinase</keyword>
<organism evidence="9 10">
    <name type="scientific">[Candida] railenensis</name>
    <dbReference type="NCBI Taxonomy" id="45579"/>
    <lineage>
        <taxon>Eukaryota</taxon>
        <taxon>Fungi</taxon>
        <taxon>Dikarya</taxon>
        <taxon>Ascomycota</taxon>
        <taxon>Saccharomycotina</taxon>
        <taxon>Pichiomycetes</taxon>
        <taxon>Debaryomycetaceae</taxon>
        <taxon>Kurtzmaniella</taxon>
    </lineage>
</organism>
<dbReference type="InterPro" id="IPR045270">
    <property type="entry name" value="STKc_AGC"/>
</dbReference>
<evidence type="ECO:0000259" key="8">
    <source>
        <dbReference type="PROSITE" id="PS51285"/>
    </source>
</evidence>
<dbReference type="Pfam" id="PF00069">
    <property type="entry name" value="Pkinase"/>
    <property type="match status" value="1"/>
</dbReference>
<evidence type="ECO:0000256" key="2">
    <source>
        <dbReference type="ARBA" id="ARBA00022553"/>
    </source>
</evidence>
<evidence type="ECO:0000256" key="5">
    <source>
        <dbReference type="ARBA" id="ARBA00022777"/>
    </source>
</evidence>
<dbReference type="FunFam" id="1.10.510.10:FF:000048">
    <property type="entry name" value="Protein kinase C"/>
    <property type="match status" value="1"/>
</dbReference>
<protein>
    <submittedName>
        <fullName evidence="9">Serine/threonine-protein kinase Ypk3p</fullName>
    </submittedName>
</protein>
<dbReference type="PROSITE" id="PS51285">
    <property type="entry name" value="AGC_KINASE_CTER"/>
    <property type="match status" value="1"/>
</dbReference>
<dbReference type="SMART" id="SM00133">
    <property type="entry name" value="S_TK_X"/>
    <property type="match status" value="1"/>
</dbReference>
<reference evidence="9" key="1">
    <citation type="submission" date="2022-03" db="EMBL/GenBank/DDBJ databases">
        <authorList>
            <person name="Legras J.-L."/>
            <person name="Devillers H."/>
            <person name="Grondin C."/>
        </authorList>
    </citation>
    <scope>NUCLEOTIDE SEQUENCE</scope>
    <source>
        <strain evidence="9">CLIB 1423</strain>
    </source>
</reference>
<accession>A0A9P0QL32</accession>
<dbReference type="SMART" id="SM00220">
    <property type="entry name" value="S_TKc"/>
    <property type="match status" value="1"/>
</dbReference>
<dbReference type="InterPro" id="IPR008271">
    <property type="entry name" value="Ser/Thr_kinase_AS"/>
</dbReference>
<evidence type="ECO:0000313" key="10">
    <source>
        <dbReference type="Proteomes" id="UP000837801"/>
    </source>
</evidence>
<keyword evidence="1" id="KW-0723">Serine/threonine-protein kinase</keyword>
<evidence type="ECO:0000256" key="3">
    <source>
        <dbReference type="ARBA" id="ARBA00022679"/>
    </source>
</evidence>
<keyword evidence="2" id="KW-0597">Phosphoprotein</keyword>
<comment type="caution">
    <text evidence="9">The sequence shown here is derived from an EMBL/GenBank/DDBJ whole genome shotgun (WGS) entry which is preliminary data.</text>
</comment>
<dbReference type="Proteomes" id="UP000837801">
    <property type="component" value="Unassembled WGS sequence"/>
</dbReference>
<dbReference type="PROSITE" id="PS50011">
    <property type="entry name" value="PROTEIN_KINASE_DOM"/>
    <property type="match status" value="1"/>
</dbReference>
<dbReference type="PROSITE" id="PS00108">
    <property type="entry name" value="PROTEIN_KINASE_ST"/>
    <property type="match status" value="1"/>
</dbReference>
<dbReference type="Gene3D" id="3.30.200.20">
    <property type="entry name" value="Phosphorylase Kinase, domain 1"/>
    <property type="match status" value="1"/>
</dbReference>
<dbReference type="EMBL" id="CAKXYY010000003">
    <property type="protein sequence ID" value="CAH2351143.1"/>
    <property type="molecule type" value="Genomic_DNA"/>
</dbReference>
<evidence type="ECO:0000259" key="7">
    <source>
        <dbReference type="PROSITE" id="PS50011"/>
    </source>
</evidence>
<evidence type="ECO:0000313" key="9">
    <source>
        <dbReference type="EMBL" id="CAH2351143.1"/>
    </source>
</evidence>
<keyword evidence="3" id="KW-0808">Transferase</keyword>
<dbReference type="AlphaFoldDB" id="A0A9P0QL32"/>
<dbReference type="InterPro" id="IPR011009">
    <property type="entry name" value="Kinase-like_dom_sf"/>
</dbReference>
<keyword evidence="6" id="KW-0067">ATP-binding</keyword>